<organism evidence="2 3">
    <name type="scientific">Kribbella sancticallisti</name>
    <dbReference type="NCBI Taxonomy" id="460087"/>
    <lineage>
        <taxon>Bacteria</taxon>
        <taxon>Bacillati</taxon>
        <taxon>Actinomycetota</taxon>
        <taxon>Actinomycetes</taxon>
        <taxon>Propionibacteriales</taxon>
        <taxon>Kribbellaceae</taxon>
        <taxon>Kribbella</taxon>
    </lineage>
</organism>
<dbReference type="InterPro" id="IPR011009">
    <property type="entry name" value="Kinase-like_dom_sf"/>
</dbReference>
<evidence type="ECO:0000313" key="3">
    <source>
        <dbReference type="Proteomes" id="UP001500393"/>
    </source>
</evidence>
<keyword evidence="3" id="KW-1185">Reference proteome</keyword>
<dbReference type="Proteomes" id="UP001500393">
    <property type="component" value="Unassembled WGS sequence"/>
</dbReference>
<dbReference type="Gene3D" id="3.90.1200.10">
    <property type="match status" value="1"/>
</dbReference>
<proteinExistence type="predicted"/>
<dbReference type="Pfam" id="PF01636">
    <property type="entry name" value="APH"/>
    <property type="match status" value="1"/>
</dbReference>
<comment type="caution">
    <text evidence="2">The sequence shown here is derived from an EMBL/GenBank/DDBJ whole genome shotgun (WGS) entry which is preliminary data.</text>
</comment>
<evidence type="ECO:0000259" key="1">
    <source>
        <dbReference type="Pfam" id="PF01636"/>
    </source>
</evidence>
<dbReference type="SUPFAM" id="SSF56112">
    <property type="entry name" value="Protein kinase-like (PK-like)"/>
    <property type="match status" value="1"/>
</dbReference>
<accession>A0ABN2ETF1</accession>
<dbReference type="EMBL" id="BAAAOS010000066">
    <property type="protein sequence ID" value="GAA1616741.1"/>
    <property type="molecule type" value="Genomic_DNA"/>
</dbReference>
<dbReference type="InterPro" id="IPR002575">
    <property type="entry name" value="Aminoglycoside_PTrfase"/>
</dbReference>
<name>A0ABN2ETF1_9ACTN</name>
<sequence>MSEVPHDELERLKAAVERAGIELREPQLLSLGDSATIAVNDEVIAKVTRFPGQQSVAHREVAVSRWLADEGVPAVTAVADAVDEGSYAVTFWQRVPEHRSGTAAEVAACLAQLHAIPVDSAPELEEVQPFVRVADRIDASPLDVEDKQFLHERLDELQEQWPPPAGLGTAILHGDPNTGNVVATPDGQVLVWDLERFSIGPREWDLTLQAVSYDTCGWLSDKEYGEFVAAYGHDVTAAEHYPIFRDVRELRMTSWLANKADQDPAVRAEAQRRVACLRGRHGERPWSWQAG</sequence>
<dbReference type="RefSeq" id="WP_344222319.1">
    <property type="nucleotide sequence ID" value="NZ_BAAAOS010000066.1"/>
</dbReference>
<protein>
    <submittedName>
        <fullName evidence="2">Aminoglycoside phosphotransferase family protein</fullName>
    </submittedName>
</protein>
<feature type="domain" description="Aminoglycoside phosphotransferase" evidence="1">
    <location>
        <begin position="36"/>
        <end position="236"/>
    </location>
</feature>
<gene>
    <name evidence="2" type="ORF">GCM10009789_83450</name>
</gene>
<reference evidence="2 3" key="1">
    <citation type="journal article" date="2019" name="Int. J. Syst. Evol. Microbiol.">
        <title>The Global Catalogue of Microorganisms (GCM) 10K type strain sequencing project: providing services to taxonomists for standard genome sequencing and annotation.</title>
        <authorList>
            <consortium name="The Broad Institute Genomics Platform"/>
            <consortium name="The Broad Institute Genome Sequencing Center for Infectious Disease"/>
            <person name="Wu L."/>
            <person name="Ma J."/>
        </authorList>
    </citation>
    <scope>NUCLEOTIDE SEQUENCE [LARGE SCALE GENOMIC DNA]</scope>
    <source>
        <strain evidence="2 3">JCM 14969</strain>
    </source>
</reference>
<evidence type="ECO:0000313" key="2">
    <source>
        <dbReference type="EMBL" id="GAA1616741.1"/>
    </source>
</evidence>